<sequence>MLSISEKADWKTPGLKGRMKNGIYKGKLYTAMPWRLLTAGKNAVIASILITALLMWAADEGFEILDTIYVFIGVFVLLAYPFFVVFDPGKKIKITPQHLHVGSKRYDLHSCGRFFPLKTGKGRLDDIITFEYGNNQKRIRIRNGWRHTENIVQKLNDSVKLVCAHRQTQQTALRSRLETRSATF</sequence>
<evidence type="ECO:0000313" key="3">
    <source>
        <dbReference type="Proteomes" id="UP000239504"/>
    </source>
</evidence>
<keyword evidence="1" id="KW-0472">Membrane</keyword>
<proteinExistence type="predicted"/>
<name>A0A2S7K0J3_9PROT</name>
<accession>A0A2S7K0J3</accession>
<reference evidence="2 3" key="1">
    <citation type="submission" date="2017-12" db="EMBL/GenBank/DDBJ databases">
        <authorList>
            <person name="Hurst M.R.H."/>
        </authorList>
    </citation>
    <scope>NUCLEOTIDE SEQUENCE [LARGE SCALE GENOMIC DNA]</scope>
    <source>
        <strain evidence="2 3">SY-3-19</strain>
    </source>
</reference>
<gene>
    <name evidence="2" type="ORF">CW354_16755</name>
</gene>
<evidence type="ECO:0000313" key="2">
    <source>
        <dbReference type="EMBL" id="PQA86030.1"/>
    </source>
</evidence>
<dbReference type="AlphaFoldDB" id="A0A2S7K0J3"/>
<keyword evidence="3" id="KW-1185">Reference proteome</keyword>
<dbReference type="EMBL" id="PJCH01000015">
    <property type="protein sequence ID" value="PQA86030.1"/>
    <property type="molecule type" value="Genomic_DNA"/>
</dbReference>
<organism evidence="2 3">
    <name type="scientific">Hyphococcus luteus</name>
    <dbReference type="NCBI Taxonomy" id="2058213"/>
    <lineage>
        <taxon>Bacteria</taxon>
        <taxon>Pseudomonadati</taxon>
        <taxon>Pseudomonadota</taxon>
        <taxon>Alphaproteobacteria</taxon>
        <taxon>Parvularculales</taxon>
        <taxon>Parvularculaceae</taxon>
        <taxon>Hyphococcus</taxon>
    </lineage>
</organism>
<evidence type="ECO:0000256" key="1">
    <source>
        <dbReference type="SAM" id="Phobius"/>
    </source>
</evidence>
<feature type="transmembrane region" description="Helical" evidence="1">
    <location>
        <begin position="68"/>
        <end position="86"/>
    </location>
</feature>
<dbReference type="RefSeq" id="WP_104831242.1">
    <property type="nucleotide sequence ID" value="NZ_PJCH01000015.1"/>
</dbReference>
<keyword evidence="1" id="KW-0812">Transmembrane</keyword>
<keyword evidence="1" id="KW-1133">Transmembrane helix</keyword>
<dbReference type="Proteomes" id="UP000239504">
    <property type="component" value="Unassembled WGS sequence"/>
</dbReference>
<feature type="transmembrane region" description="Helical" evidence="1">
    <location>
        <begin position="34"/>
        <end position="56"/>
    </location>
</feature>
<protein>
    <submittedName>
        <fullName evidence="2">Uncharacterized protein</fullName>
    </submittedName>
</protein>
<comment type="caution">
    <text evidence="2">The sequence shown here is derived from an EMBL/GenBank/DDBJ whole genome shotgun (WGS) entry which is preliminary data.</text>
</comment>